<dbReference type="AlphaFoldDB" id="A0A5M6CDE9"/>
<keyword evidence="1" id="KW-0812">Transmembrane</keyword>
<gene>
    <name evidence="2" type="ORF">F0919_11390</name>
</gene>
<protein>
    <recommendedName>
        <fullName evidence="4">ATP synthase subunit I</fullName>
    </recommendedName>
</protein>
<feature type="transmembrane region" description="Helical" evidence="1">
    <location>
        <begin position="5"/>
        <end position="24"/>
    </location>
</feature>
<feature type="transmembrane region" description="Helical" evidence="1">
    <location>
        <begin position="36"/>
        <end position="53"/>
    </location>
</feature>
<evidence type="ECO:0000313" key="3">
    <source>
        <dbReference type="Proteomes" id="UP000323632"/>
    </source>
</evidence>
<evidence type="ECO:0008006" key="4">
    <source>
        <dbReference type="Google" id="ProtNLM"/>
    </source>
</evidence>
<dbReference type="EMBL" id="VWSH01000003">
    <property type="protein sequence ID" value="KAA5533146.1"/>
    <property type="molecule type" value="Genomic_DNA"/>
</dbReference>
<evidence type="ECO:0000256" key="1">
    <source>
        <dbReference type="SAM" id="Phobius"/>
    </source>
</evidence>
<comment type="caution">
    <text evidence="2">The sequence shown here is derived from an EMBL/GenBank/DDBJ whole genome shotgun (WGS) entry which is preliminary data.</text>
</comment>
<evidence type="ECO:0000313" key="2">
    <source>
        <dbReference type="EMBL" id="KAA5533146.1"/>
    </source>
</evidence>
<feature type="transmembrane region" description="Helical" evidence="1">
    <location>
        <begin position="74"/>
        <end position="92"/>
    </location>
</feature>
<dbReference type="RefSeq" id="WP_150032894.1">
    <property type="nucleotide sequence ID" value="NZ_VWSH01000003.1"/>
</dbReference>
<accession>A0A5M6CDE9</accession>
<feature type="transmembrane region" description="Helical" evidence="1">
    <location>
        <begin position="98"/>
        <end position="118"/>
    </location>
</feature>
<keyword evidence="1" id="KW-0472">Membrane</keyword>
<sequence length="127" mass="14321">MQHKFVLSIVIVCLILSGLIYYLFTQNPAYDFPTLIIANLLLAVVSLLSFNIIKRGIESGNANAFVRGKMTGTLIKFFVCISALLIYVFLNNRQVHKPSLFLFLGMYVVYNAIEAVPLSKMARKKDE</sequence>
<name>A0A5M6CDE9_9BACT</name>
<dbReference type="Proteomes" id="UP000323632">
    <property type="component" value="Unassembled WGS sequence"/>
</dbReference>
<keyword evidence="3" id="KW-1185">Reference proteome</keyword>
<organism evidence="2 3">
    <name type="scientific">Taibaiella lutea</name>
    <dbReference type="NCBI Taxonomy" id="2608001"/>
    <lineage>
        <taxon>Bacteria</taxon>
        <taxon>Pseudomonadati</taxon>
        <taxon>Bacteroidota</taxon>
        <taxon>Chitinophagia</taxon>
        <taxon>Chitinophagales</taxon>
        <taxon>Chitinophagaceae</taxon>
        <taxon>Taibaiella</taxon>
    </lineage>
</organism>
<reference evidence="2 3" key="1">
    <citation type="submission" date="2019-09" db="EMBL/GenBank/DDBJ databases">
        <title>Genome sequence and assembly of Taibaiella sp.</title>
        <authorList>
            <person name="Chhetri G."/>
        </authorList>
    </citation>
    <scope>NUCLEOTIDE SEQUENCE [LARGE SCALE GENOMIC DNA]</scope>
    <source>
        <strain evidence="2 3">KVB11</strain>
    </source>
</reference>
<keyword evidence="1" id="KW-1133">Transmembrane helix</keyword>
<proteinExistence type="predicted"/>